<proteinExistence type="predicted"/>
<organism evidence="1 2">
    <name type="scientific">Paralvinella palmiformis</name>
    <dbReference type="NCBI Taxonomy" id="53620"/>
    <lineage>
        <taxon>Eukaryota</taxon>
        <taxon>Metazoa</taxon>
        <taxon>Spiralia</taxon>
        <taxon>Lophotrochozoa</taxon>
        <taxon>Annelida</taxon>
        <taxon>Polychaeta</taxon>
        <taxon>Sedentaria</taxon>
        <taxon>Canalipalpata</taxon>
        <taxon>Terebellida</taxon>
        <taxon>Terebelliformia</taxon>
        <taxon>Alvinellidae</taxon>
        <taxon>Paralvinella</taxon>
    </lineage>
</organism>
<dbReference type="Proteomes" id="UP001208570">
    <property type="component" value="Unassembled WGS sequence"/>
</dbReference>
<name>A0AAD9JKD3_9ANNE</name>
<keyword evidence="2" id="KW-1185">Reference proteome</keyword>
<comment type="caution">
    <text evidence="1">The sequence shown here is derived from an EMBL/GenBank/DDBJ whole genome shotgun (WGS) entry which is preliminary data.</text>
</comment>
<protein>
    <submittedName>
        <fullName evidence="1">Uncharacterized protein</fullName>
    </submittedName>
</protein>
<gene>
    <name evidence="1" type="ORF">LSH36_277g02016</name>
</gene>
<evidence type="ECO:0000313" key="2">
    <source>
        <dbReference type="Proteomes" id="UP001208570"/>
    </source>
</evidence>
<reference evidence="1" key="1">
    <citation type="journal article" date="2023" name="Mol. Biol. Evol.">
        <title>Third-Generation Sequencing Reveals the Adaptive Role of the Epigenome in Three Deep-Sea Polychaetes.</title>
        <authorList>
            <person name="Perez M."/>
            <person name="Aroh O."/>
            <person name="Sun Y."/>
            <person name="Lan Y."/>
            <person name="Juniper S.K."/>
            <person name="Young C.R."/>
            <person name="Angers B."/>
            <person name="Qian P.Y."/>
        </authorList>
    </citation>
    <scope>NUCLEOTIDE SEQUENCE</scope>
    <source>
        <strain evidence="1">P08H-3</strain>
    </source>
</reference>
<accession>A0AAD9JKD3</accession>
<dbReference type="AlphaFoldDB" id="A0AAD9JKD3"/>
<evidence type="ECO:0000313" key="1">
    <source>
        <dbReference type="EMBL" id="KAK2154085.1"/>
    </source>
</evidence>
<dbReference type="EMBL" id="JAODUP010000277">
    <property type="protein sequence ID" value="KAK2154085.1"/>
    <property type="molecule type" value="Genomic_DNA"/>
</dbReference>
<sequence length="202" mass="22185">MAIENGHLEKRYAVTGASLEVEPAYFVGLHKITSRDSQKRKHTNDVYGPDLDIPPTGKNKKRLWGATDSGAVFTGPSTMLPVLHMGHVAKNCWYDPRCFHCEETTKCPRQLAKNETESPSDNSRIEQVKSAQFRLGATPNPKATLVTTLPHTSNPLTKKTMLAAKTIASDYSRTTVFPDLPSVKLVKPTTTTTSPPNTPPTN</sequence>